<feature type="domain" description="PAC" evidence="11">
    <location>
        <begin position="460"/>
        <end position="512"/>
    </location>
</feature>
<dbReference type="PROSITE" id="PS50113">
    <property type="entry name" value="PAC"/>
    <property type="match status" value="1"/>
</dbReference>
<evidence type="ECO:0000256" key="3">
    <source>
        <dbReference type="ARBA" id="ARBA00022553"/>
    </source>
</evidence>
<keyword evidence="13" id="KW-1185">Reference proteome</keyword>
<feature type="modified residue" description="4-aspartylphosphate" evidence="6">
    <location>
        <position position="854"/>
    </location>
</feature>
<dbReference type="EC" id="2.7.13.3" evidence="2"/>
<dbReference type="AlphaFoldDB" id="A0A1G6NDX3"/>
<dbReference type="Pfam" id="PF00072">
    <property type="entry name" value="Response_reg"/>
    <property type="match status" value="2"/>
</dbReference>
<dbReference type="SUPFAM" id="SSF47384">
    <property type="entry name" value="Homodimeric domain of signal transducing histidine kinase"/>
    <property type="match status" value="1"/>
</dbReference>
<feature type="domain" description="PAS" evidence="10">
    <location>
        <begin position="142"/>
        <end position="212"/>
    </location>
</feature>
<keyword evidence="5" id="KW-0418">Kinase</keyword>
<accession>A0A1G6NDX3</accession>
<evidence type="ECO:0000313" key="12">
    <source>
        <dbReference type="EMBL" id="SDC65507.1"/>
    </source>
</evidence>
<dbReference type="InterPro" id="IPR003594">
    <property type="entry name" value="HATPase_dom"/>
</dbReference>
<dbReference type="PANTHER" id="PTHR43047">
    <property type="entry name" value="TWO-COMPONENT HISTIDINE PROTEIN KINASE"/>
    <property type="match status" value="1"/>
</dbReference>
<dbReference type="CDD" id="cd17546">
    <property type="entry name" value="REC_hyHK_CKI1_RcsC-like"/>
    <property type="match status" value="1"/>
</dbReference>
<feature type="domain" description="Response regulatory" evidence="9">
    <location>
        <begin position="8"/>
        <end position="124"/>
    </location>
</feature>
<dbReference type="SMART" id="SM00091">
    <property type="entry name" value="PAS"/>
    <property type="match status" value="3"/>
</dbReference>
<dbReference type="Proteomes" id="UP000199452">
    <property type="component" value="Unassembled WGS sequence"/>
</dbReference>
<dbReference type="Pfam" id="PF00512">
    <property type="entry name" value="HisKA"/>
    <property type="match status" value="1"/>
</dbReference>
<dbReference type="InterPro" id="IPR003661">
    <property type="entry name" value="HisK_dim/P_dom"/>
</dbReference>
<dbReference type="InterPro" id="IPR001610">
    <property type="entry name" value="PAC"/>
</dbReference>
<keyword evidence="3 6" id="KW-0597">Phosphoprotein</keyword>
<protein>
    <recommendedName>
        <fullName evidence="2">histidine kinase</fullName>
        <ecNumber evidence="2">2.7.13.3</ecNumber>
    </recommendedName>
</protein>
<dbReference type="GO" id="GO:0000155">
    <property type="term" value="F:phosphorelay sensor kinase activity"/>
    <property type="evidence" value="ECO:0007669"/>
    <property type="project" value="InterPro"/>
</dbReference>
<dbReference type="SMART" id="SM00388">
    <property type="entry name" value="HisKA"/>
    <property type="match status" value="1"/>
</dbReference>
<dbReference type="InterPro" id="IPR000700">
    <property type="entry name" value="PAS-assoc_C"/>
</dbReference>
<dbReference type="InterPro" id="IPR005467">
    <property type="entry name" value="His_kinase_dom"/>
</dbReference>
<dbReference type="Gene3D" id="1.10.287.130">
    <property type="match status" value="1"/>
</dbReference>
<dbReference type="Gene3D" id="3.30.565.10">
    <property type="entry name" value="Histidine kinase-like ATPase, C-terminal domain"/>
    <property type="match status" value="1"/>
</dbReference>
<dbReference type="InterPro" id="IPR013656">
    <property type="entry name" value="PAS_4"/>
</dbReference>
<evidence type="ECO:0000256" key="5">
    <source>
        <dbReference type="ARBA" id="ARBA00022777"/>
    </source>
</evidence>
<evidence type="ECO:0000259" key="10">
    <source>
        <dbReference type="PROSITE" id="PS50112"/>
    </source>
</evidence>
<evidence type="ECO:0000259" key="8">
    <source>
        <dbReference type="PROSITE" id="PS50109"/>
    </source>
</evidence>
<evidence type="ECO:0000313" key="13">
    <source>
        <dbReference type="Proteomes" id="UP000199452"/>
    </source>
</evidence>
<dbReference type="EMBL" id="FMYP01000042">
    <property type="protein sequence ID" value="SDC65507.1"/>
    <property type="molecule type" value="Genomic_DNA"/>
</dbReference>
<dbReference type="InterPro" id="IPR004358">
    <property type="entry name" value="Sig_transdc_His_kin-like_C"/>
</dbReference>
<dbReference type="InterPro" id="IPR011006">
    <property type="entry name" value="CheY-like_superfamily"/>
</dbReference>
<feature type="coiled-coil region" evidence="7">
    <location>
        <begin position="503"/>
        <end position="530"/>
    </location>
</feature>
<dbReference type="InterPro" id="IPR035965">
    <property type="entry name" value="PAS-like_dom_sf"/>
</dbReference>
<name>A0A1G6NDX3_9BACT</name>
<dbReference type="Pfam" id="PF08447">
    <property type="entry name" value="PAS_3"/>
    <property type="match status" value="1"/>
</dbReference>
<dbReference type="InterPro" id="IPR001789">
    <property type="entry name" value="Sig_transdc_resp-reg_receiver"/>
</dbReference>
<dbReference type="PROSITE" id="PS50109">
    <property type="entry name" value="HIS_KIN"/>
    <property type="match status" value="1"/>
</dbReference>
<dbReference type="Pfam" id="PF02518">
    <property type="entry name" value="HATPase_c"/>
    <property type="match status" value="1"/>
</dbReference>
<dbReference type="RefSeq" id="WP_092439056.1">
    <property type="nucleotide sequence ID" value="NZ_FMYP01000042.1"/>
</dbReference>
<dbReference type="SUPFAM" id="SSF55874">
    <property type="entry name" value="ATPase domain of HSP90 chaperone/DNA topoisomerase II/histidine kinase"/>
    <property type="match status" value="1"/>
</dbReference>
<dbReference type="Gene3D" id="3.40.50.2300">
    <property type="match status" value="2"/>
</dbReference>
<feature type="modified residue" description="4-aspartylphosphate" evidence="6">
    <location>
        <position position="59"/>
    </location>
</feature>
<feature type="domain" description="Histidine kinase" evidence="8">
    <location>
        <begin position="565"/>
        <end position="783"/>
    </location>
</feature>
<dbReference type="PRINTS" id="PR00344">
    <property type="entry name" value="BCTRLSENSOR"/>
</dbReference>
<dbReference type="InterPro" id="IPR000014">
    <property type="entry name" value="PAS"/>
</dbReference>
<dbReference type="Gene3D" id="3.30.450.20">
    <property type="entry name" value="PAS domain"/>
    <property type="match status" value="3"/>
</dbReference>
<evidence type="ECO:0000256" key="6">
    <source>
        <dbReference type="PROSITE-ProRule" id="PRU00169"/>
    </source>
</evidence>
<dbReference type="PROSITE" id="PS50112">
    <property type="entry name" value="PAS"/>
    <property type="match status" value="2"/>
</dbReference>
<feature type="domain" description="Response regulatory" evidence="9">
    <location>
        <begin position="804"/>
        <end position="919"/>
    </location>
</feature>
<dbReference type="FunFam" id="3.30.565.10:FF:000010">
    <property type="entry name" value="Sensor histidine kinase RcsC"/>
    <property type="match status" value="1"/>
</dbReference>
<dbReference type="SMART" id="SM00387">
    <property type="entry name" value="HATPase_c"/>
    <property type="match status" value="1"/>
</dbReference>
<dbReference type="SUPFAM" id="SSF52172">
    <property type="entry name" value="CheY-like"/>
    <property type="match status" value="2"/>
</dbReference>
<dbReference type="CDD" id="cd00082">
    <property type="entry name" value="HisKA"/>
    <property type="match status" value="1"/>
</dbReference>
<feature type="domain" description="PAS" evidence="10">
    <location>
        <begin position="262"/>
        <end position="305"/>
    </location>
</feature>
<dbReference type="STRING" id="1640674.SAMN05216323_104212"/>
<keyword evidence="7" id="KW-0175">Coiled coil</keyword>
<dbReference type="PROSITE" id="PS50110">
    <property type="entry name" value="RESPONSE_REGULATORY"/>
    <property type="match status" value="2"/>
</dbReference>
<dbReference type="CDD" id="cd16922">
    <property type="entry name" value="HATPase_EvgS-ArcB-TorS-like"/>
    <property type="match status" value="1"/>
</dbReference>
<evidence type="ECO:0000256" key="4">
    <source>
        <dbReference type="ARBA" id="ARBA00022679"/>
    </source>
</evidence>
<dbReference type="CDD" id="cd00130">
    <property type="entry name" value="PAS"/>
    <property type="match status" value="2"/>
</dbReference>
<gene>
    <name evidence="12" type="ORF">SAMN05216323_104212</name>
</gene>
<evidence type="ECO:0000259" key="11">
    <source>
        <dbReference type="PROSITE" id="PS50113"/>
    </source>
</evidence>
<dbReference type="NCBIfam" id="TIGR00229">
    <property type="entry name" value="sensory_box"/>
    <property type="match status" value="3"/>
</dbReference>
<dbReference type="SMART" id="SM00448">
    <property type="entry name" value="REC"/>
    <property type="match status" value="2"/>
</dbReference>
<dbReference type="SMART" id="SM00086">
    <property type="entry name" value="PAC"/>
    <property type="match status" value="3"/>
</dbReference>
<dbReference type="Pfam" id="PF13426">
    <property type="entry name" value="PAS_9"/>
    <property type="match status" value="1"/>
</dbReference>
<dbReference type="InterPro" id="IPR036097">
    <property type="entry name" value="HisK_dim/P_sf"/>
</dbReference>
<evidence type="ECO:0000256" key="2">
    <source>
        <dbReference type="ARBA" id="ARBA00012438"/>
    </source>
</evidence>
<evidence type="ECO:0000256" key="7">
    <source>
        <dbReference type="SAM" id="Coils"/>
    </source>
</evidence>
<reference evidence="12 13" key="1">
    <citation type="submission" date="2016-09" db="EMBL/GenBank/DDBJ databases">
        <authorList>
            <person name="Capua I."/>
            <person name="De Benedictis P."/>
            <person name="Joannis T."/>
            <person name="Lombin L.H."/>
            <person name="Cattoli G."/>
        </authorList>
    </citation>
    <scope>NUCLEOTIDE SEQUENCE [LARGE SCALE GENOMIC DNA]</scope>
    <source>
        <strain evidence="12 13">A7P-90m</strain>
    </source>
</reference>
<dbReference type="InterPro" id="IPR013655">
    <property type="entry name" value="PAS_fold_3"/>
</dbReference>
<organism evidence="12 13">
    <name type="scientific">Williamwhitmania taraxaci</name>
    <dbReference type="NCBI Taxonomy" id="1640674"/>
    <lineage>
        <taxon>Bacteria</taxon>
        <taxon>Pseudomonadati</taxon>
        <taxon>Bacteroidota</taxon>
        <taxon>Bacteroidia</taxon>
        <taxon>Bacteroidales</taxon>
        <taxon>Williamwhitmaniaceae</taxon>
        <taxon>Williamwhitmania</taxon>
    </lineage>
</organism>
<comment type="catalytic activity">
    <reaction evidence="1">
        <text>ATP + protein L-histidine = ADP + protein N-phospho-L-histidine.</text>
        <dbReference type="EC" id="2.7.13.3"/>
    </reaction>
</comment>
<dbReference type="CDD" id="cd00156">
    <property type="entry name" value="REC"/>
    <property type="match status" value="1"/>
</dbReference>
<dbReference type="OrthoDB" id="9796457at2"/>
<sequence length="923" mass="105114">MESQEKLKILFVEDSPNDVELATRMLESEGFSFLHLRVETREDYLEALSSFNPTIIISDYSMPAFNGMQALLLAKTVTPRTPVLILTGSLNEDIAVECIKAGADDYVIKERIAKLPLALRQSLDKSKMRKEKEEMEFQLKQKTEELDTYFSNSLDLFCIAETTGILRRLNMEWAATLGYKLEELEGKNLLELVHPSDLDQTLEFLSQLADQNDVRNFVNRLIAKDGTEKWIEWRANSVSRKIYAAARDITKRIEAEQLLQESEERYKSIFHNSHGVMLLLDPESGRILDANPAASNFYGYPLAQLKEMKMSDINTLSSEQLDNKIAVAMAKKQTHFYFQHRLVSGEIRDVETFACPIMVGNKKLLYSIIHDITERRKSEESLRYERSLMETFLQNTPDYIYFKDEQSRYIRVNLAVAKSFGLDEPNKLIGKTDFDFLGFEHASNARADEVQILKTGIPIVAKDEKEVKADGSESWMLTTKMPLRDKDGAIVGTFGISKDISERKNAELELEQNQKVLQRQNSAYADLNEELTHSNIHIAAINAELLKAKEHAEESDRLKSSFLSNMSHEIRTPMNGLLGFSEMLTNPNVDAERRLFYVDIIRKTSDQLLTIINDILDMARIETNQVNVFSRNVTLFPLLQNTHALFLERAEKQSVKLILNVSEEDKRIELMTDEVKVNQVINNLVGNALKFTSSGSVEFGYKRQNDKIQFFVKDTGIGIGKEHFKIIFQRFRQVETEIVRNYGGSGLGLSISKAFVEVMGGEIWVESEIGKGTIFYFTLPYTAVKSHPSAKALDEEEVNLTDITILIAEDEEVNYLYVSELLEDTGVNLLHAFNGREAVDLCQANPEIKLILMDIKMPIMNGMEATKAIRQIRSDLPIIATTAYALYGDKEKFINVGCNNYLAKPMKRNDLMAMMKTYLGVNE</sequence>
<proteinExistence type="predicted"/>
<evidence type="ECO:0000259" key="9">
    <source>
        <dbReference type="PROSITE" id="PS50110"/>
    </source>
</evidence>
<dbReference type="Pfam" id="PF08448">
    <property type="entry name" value="PAS_4"/>
    <property type="match status" value="1"/>
</dbReference>
<dbReference type="SUPFAM" id="SSF55785">
    <property type="entry name" value="PYP-like sensor domain (PAS domain)"/>
    <property type="match status" value="3"/>
</dbReference>
<evidence type="ECO:0000256" key="1">
    <source>
        <dbReference type="ARBA" id="ARBA00000085"/>
    </source>
</evidence>
<dbReference type="InterPro" id="IPR036890">
    <property type="entry name" value="HATPase_C_sf"/>
</dbReference>
<keyword evidence="4" id="KW-0808">Transferase</keyword>